<dbReference type="InterPro" id="IPR003313">
    <property type="entry name" value="AraC-bd"/>
</dbReference>
<dbReference type="InterPro" id="IPR037923">
    <property type="entry name" value="HTH-like"/>
</dbReference>
<dbReference type="Gene3D" id="1.10.10.60">
    <property type="entry name" value="Homeodomain-like"/>
    <property type="match status" value="2"/>
</dbReference>
<dbReference type="InterPro" id="IPR009057">
    <property type="entry name" value="Homeodomain-like_sf"/>
</dbReference>
<dbReference type="SMART" id="SM00342">
    <property type="entry name" value="HTH_ARAC"/>
    <property type="match status" value="1"/>
</dbReference>
<evidence type="ECO:0000256" key="2">
    <source>
        <dbReference type="ARBA" id="ARBA00023125"/>
    </source>
</evidence>
<protein>
    <submittedName>
        <fullName evidence="5">AraC family transcriptional regulator of arabinose operon</fullName>
    </submittedName>
</protein>
<evidence type="ECO:0000313" key="5">
    <source>
        <dbReference type="EMBL" id="MDQ0343452.1"/>
    </source>
</evidence>
<dbReference type="RefSeq" id="WP_244683145.1">
    <property type="nucleotide sequence ID" value="NZ_JALIRM010000015.1"/>
</dbReference>
<keyword evidence="1" id="KW-0805">Transcription regulation</keyword>
<dbReference type="PROSITE" id="PS00041">
    <property type="entry name" value="HTH_ARAC_FAMILY_1"/>
    <property type="match status" value="1"/>
</dbReference>
<proteinExistence type="predicted"/>
<dbReference type="PROSITE" id="PS01124">
    <property type="entry name" value="HTH_ARAC_FAMILY_2"/>
    <property type="match status" value="1"/>
</dbReference>
<keyword evidence="2" id="KW-0238">DNA-binding</keyword>
<feature type="domain" description="HTH araC/xylS-type" evidence="4">
    <location>
        <begin position="176"/>
        <end position="274"/>
    </location>
</feature>
<dbReference type="Proteomes" id="UP001232343">
    <property type="component" value="Unassembled WGS sequence"/>
</dbReference>
<dbReference type="SUPFAM" id="SSF46689">
    <property type="entry name" value="Homeodomain-like"/>
    <property type="match status" value="1"/>
</dbReference>
<dbReference type="PRINTS" id="PR00032">
    <property type="entry name" value="HTHARAC"/>
</dbReference>
<evidence type="ECO:0000259" key="4">
    <source>
        <dbReference type="PROSITE" id="PS01124"/>
    </source>
</evidence>
<dbReference type="InterPro" id="IPR018060">
    <property type="entry name" value="HTH_AraC"/>
</dbReference>
<dbReference type="InterPro" id="IPR018062">
    <property type="entry name" value="HTH_AraC-typ_CS"/>
</dbReference>
<dbReference type="PANTHER" id="PTHR43280">
    <property type="entry name" value="ARAC-FAMILY TRANSCRIPTIONAL REGULATOR"/>
    <property type="match status" value="1"/>
</dbReference>
<dbReference type="SUPFAM" id="SSF51215">
    <property type="entry name" value="Regulatory protein AraC"/>
    <property type="match status" value="1"/>
</dbReference>
<accession>A0ABU0D4X0</accession>
<gene>
    <name evidence="5" type="ORF">J2S14_002267</name>
</gene>
<evidence type="ECO:0000313" key="6">
    <source>
        <dbReference type="Proteomes" id="UP001232343"/>
    </source>
</evidence>
<evidence type="ECO:0000256" key="3">
    <source>
        <dbReference type="ARBA" id="ARBA00023163"/>
    </source>
</evidence>
<name>A0ABU0D4X0_9BACI</name>
<dbReference type="Pfam" id="PF02311">
    <property type="entry name" value="AraC_binding"/>
    <property type="match status" value="1"/>
</dbReference>
<sequence length="283" mass="32662">MTNNLNNPAIVTPSPSPGVLICDHFNQKKGYKVTRYEGTKDWLMTYTISGQGQFTVGDDVQTVEKGDLAILKPKTSHIYETLSSHWEFVWVHFLPRETWIDLLLLQEPFKGLQYYKIEQNHVNERILGCFRRMIRDNHGIHSLSKELSMNALEEILLLVNQILSHDIQTIADSRVQEVLQIFSQNLKEQHTIQSLSKQINLSPSRLSHLFREQVGNSVMSTLLAMRLKHAARLLEYTNLSITEIARDVGFSSPFYFTKQFTSFYGLNPTMFRKQVVSEQSKNT</sequence>
<dbReference type="InterPro" id="IPR020449">
    <property type="entry name" value="Tscrpt_reg_AraC-type_HTH"/>
</dbReference>
<organism evidence="5 6">
    <name type="scientific">Lederbergia wuyishanensis</name>
    <dbReference type="NCBI Taxonomy" id="1347903"/>
    <lineage>
        <taxon>Bacteria</taxon>
        <taxon>Bacillati</taxon>
        <taxon>Bacillota</taxon>
        <taxon>Bacilli</taxon>
        <taxon>Bacillales</taxon>
        <taxon>Bacillaceae</taxon>
        <taxon>Lederbergia</taxon>
    </lineage>
</organism>
<dbReference type="PANTHER" id="PTHR43280:SF2">
    <property type="entry name" value="HTH-TYPE TRANSCRIPTIONAL REGULATOR EXSA"/>
    <property type="match status" value="1"/>
</dbReference>
<dbReference type="EMBL" id="JAUSUO010000005">
    <property type="protein sequence ID" value="MDQ0343452.1"/>
    <property type="molecule type" value="Genomic_DNA"/>
</dbReference>
<comment type="caution">
    <text evidence="5">The sequence shown here is derived from an EMBL/GenBank/DDBJ whole genome shotgun (WGS) entry which is preliminary data.</text>
</comment>
<reference evidence="5 6" key="1">
    <citation type="submission" date="2023-07" db="EMBL/GenBank/DDBJ databases">
        <title>Genomic Encyclopedia of Type Strains, Phase IV (KMG-IV): sequencing the most valuable type-strain genomes for metagenomic binning, comparative biology and taxonomic classification.</title>
        <authorList>
            <person name="Goeker M."/>
        </authorList>
    </citation>
    <scope>NUCLEOTIDE SEQUENCE [LARGE SCALE GENOMIC DNA]</scope>
    <source>
        <strain evidence="5 6">DSM 27848</strain>
    </source>
</reference>
<dbReference type="Gene3D" id="2.60.120.280">
    <property type="entry name" value="Regulatory protein AraC"/>
    <property type="match status" value="1"/>
</dbReference>
<keyword evidence="3" id="KW-0804">Transcription</keyword>
<keyword evidence="6" id="KW-1185">Reference proteome</keyword>
<evidence type="ECO:0000256" key="1">
    <source>
        <dbReference type="ARBA" id="ARBA00023015"/>
    </source>
</evidence>
<dbReference type="Pfam" id="PF12833">
    <property type="entry name" value="HTH_18"/>
    <property type="match status" value="1"/>
</dbReference>